<dbReference type="CDD" id="cd00009">
    <property type="entry name" value="AAA"/>
    <property type="match status" value="1"/>
</dbReference>
<dbReference type="InterPro" id="IPR000014">
    <property type="entry name" value="PAS"/>
</dbReference>
<evidence type="ECO:0000256" key="4">
    <source>
        <dbReference type="ARBA" id="ARBA00023125"/>
    </source>
</evidence>
<proteinExistence type="predicted"/>
<dbReference type="PROSITE" id="PS50112">
    <property type="entry name" value="PAS"/>
    <property type="match status" value="1"/>
</dbReference>
<dbReference type="CDD" id="cd00130">
    <property type="entry name" value="PAS"/>
    <property type="match status" value="1"/>
</dbReference>
<evidence type="ECO:0000256" key="1">
    <source>
        <dbReference type="ARBA" id="ARBA00022741"/>
    </source>
</evidence>
<reference evidence="8 9" key="1">
    <citation type="submission" date="2023-07" db="EMBL/GenBank/DDBJ databases">
        <title>Genomic Encyclopedia of Type Strains, Phase IV (KMG-IV): sequencing the most valuable type-strain genomes for metagenomic binning, comparative biology and taxonomic classification.</title>
        <authorList>
            <person name="Goeker M."/>
        </authorList>
    </citation>
    <scope>NUCLEOTIDE SEQUENCE [LARGE SCALE GENOMIC DNA]</scope>
    <source>
        <strain evidence="8 9">DSM 46876</strain>
    </source>
</reference>
<dbReference type="EMBL" id="JAUSUV010000011">
    <property type="protein sequence ID" value="MDQ0418323.1"/>
    <property type="molecule type" value="Genomic_DNA"/>
</dbReference>
<accession>A0AAJ1TG92</accession>
<dbReference type="InterPro" id="IPR058031">
    <property type="entry name" value="AAA_lid_NorR"/>
</dbReference>
<dbReference type="PROSITE" id="PS00676">
    <property type="entry name" value="SIGMA54_INTERACT_2"/>
    <property type="match status" value="1"/>
</dbReference>
<dbReference type="InterPro" id="IPR009057">
    <property type="entry name" value="Homeodomain-like_sf"/>
</dbReference>
<dbReference type="Pfam" id="PF08448">
    <property type="entry name" value="PAS_4"/>
    <property type="match status" value="1"/>
</dbReference>
<dbReference type="PRINTS" id="PR01590">
    <property type="entry name" value="HTHFIS"/>
</dbReference>
<dbReference type="Gene3D" id="1.10.10.60">
    <property type="entry name" value="Homeodomain-like"/>
    <property type="match status" value="1"/>
</dbReference>
<dbReference type="AlphaFoldDB" id="A0AAJ1TG92"/>
<dbReference type="Pfam" id="PF02954">
    <property type="entry name" value="HTH_8"/>
    <property type="match status" value="1"/>
</dbReference>
<organism evidence="8 9">
    <name type="scientific">Croceifilum oryzae</name>
    <dbReference type="NCBI Taxonomy" id="1553429"/>
    <lineage>
        <taxon>Bacteria</taxon>
        <taxon>Bacillati</taxon>
        <taxon>Bacillota</taxon>
        <taxon>Bacilli</taxon>
        <taxon>Bacillales</taxon>
        <taxon>Thermoactinomycetaceae</taxon>
        <taxon>Croceifilum</taxon>
    </lineage>
</organism>
<comment type="caution">
    <text evidence="8">The sequence shown here is derived from an EMBL/GenBank/DDBJ whole genome shotgun (WGS) entry which is preliminary data.</text>
</comment>
<evidence type="ECO:0000256" key="3">
    <source>
        <dbReference type="ARBA" id="ARBA00023015"/>
    </source>
</evidence>
<evidence type="ECO:0000313" key="8">
    <source>
        <dbReference type="EMBL" id="MDQ0418323.1"/>
    </source>
</evidence>
<keyword evidence="1" id="KW-0547">Nucleotide-binding</keyword>
<keyword evidence="3" id="KW-0805">Transcription regulation</keyword>
<dbReference type="InterPro" id="IPR025944">
    <property type="entry name" value="Sigma_54_int_dom_CS"/>
</dbReference>
<dbReference type="GO" id="GO:0043565">
    <property type="term" value="F:sequence-specific DNA binding"/>
    <property type="evidence" value="ECO:0007669"/>
    <property type="project" value="InterPro"/>
</dbReference>
<dbReference type="FunFam" id="3.40.50.300:FF:000006">
    <property type="entry name" value="DNA-binding transcriptional regulator NtrC"/>
    <property type="match status" value="1"/>
</dbReference>
<dbReference type="GO" id="GO:0006355">
    <property type="term" value="P:regulation of DNA-templated transcription"/>
    <property type="evidence" value="ECO:0007669"/>
    <property type="project" value="InterPro"/>
</dbReference>
<name>A0AAJ1TG92_9BACL</name>
<dbReference type="InterPro" id="IPR002078">
    <property type="entry name" value="Sigma_54_int"/>
</dbReference>
<dbReference type="Gene3D" id="3.30.450.20">
    <property type="entry name" value="PAS domain"/>
    <property type="match status" value="1"/>
</dbReference>
<dbReference type="InterPro" id="IPR027417">
    <property type="entry name" value="P-loop_NTPase"/>
</dbReference>
<feature type="domain" description="PAS" evidence="7">
    <location>
        <begin position="11"/>
        <end position="59"/>
    </location>
</feature>
<dbReference type="Pfam" id="PF00158">
    <property type="entry name" value="Sigma54_activat"/>
    <property type="match status" value="1"/>
</dbReference>
<dbReference type="InterPro" id="IPR025943">
    <property type="entry name" value="Sigma_54_int_dom_ATP-bd_2"/>
</dbReference>
<dbReference type="PANTHER" id="PTHR32071:SF74">
    <property type="entry name" value="TRANSCRIPTIONAL ACTIVATOR ROCR"/>
    <property type="match status" value="1"/>
</dbReference>
<dbReference type="SUPFAM" id="SSF55785">
    <property type="entry name" value="PYP-like sensor domain (PAS domain)"/>
    <property type="match status" value="1"/>
</dbReference>
<dbReference type="SUPFAM" id="SSF52540">
    <property type="entry name" value="P-loop containing nucleoside triphosphate hydrolases"/>
    <property type="match status" value="1"/>
</dbReference>
<dbReference type="Gene3D" id="3.40.50.300">
    <property type="entry name" value="P-loop containing nucleotide triphosphate hydrolases"/>
    <property type="match status" value="1"/>
</dbReference>
<keyword evidence="4" id="KW-0238">DNA-binding</keyword>
<evidence type="ECO:0000313" key="9">
    <source>
        <dbReference type="Proteomes" id="UP001238450"/>
    </source>
</evidence>
<dbReference type="RefSeq" id="WP_307253967.1">
    <property type="nucleotide sequence ID" value="NZ_JAUSUV010000011.1"/>
</dbReference>
<dbReference type="InterPro" id="IPR035965">
    <property type="entry name" value="PAS-like_dom_sf"/>
</dbReference>
<protein>
    <submittedName>
        <fullName evidence="8">Arginine utilization regulatory protein</fullName>
    </submittedName>
</protein>
<dbReference type="InterPro" id="IPR003593">
    <property type="entry name" value="AAA+_ATPase"/>
</dbReference>
<sequence length="466" mass="52600">MVQHGGQGECSEHVFQEVLHGIQEGVHIVNAQGITIFYNQAASRIDGMESTEVLGTHVLEAFPSLTEKSSTLLYVLETGERLPDTQQTFLNQKGKQITTLNRTFPVHVEGRCLGAVEISRDYTQVRELSEEVHALREQVWKKVPHKEMKACLYQFEDFLTQHPALVAEVSKARRVAHSKAPVLIIGETGTGKEIISQSIHQLGMGKKKPFIVQNCAAIPSSLLESLLFGTEKGAFTGAEDRAGLFELADGGTLFLDEIHAMPIDLQAKLLRVLEDSFLRRVGSSKLRSVDVRVIAAINEDPWLAVETGKFRKDLFYRLHVVSIHLLPLRKRKEDLQLLTNYFLGNLSRQYSISSLSLSVEVEMLFRQYDWPGNVRELRNVLEGAVHFIESNCIELRHLSRHMTKHSTHAFQRSTTVSLVDRLAQYESEMITQAMIQAEGKVSRAAEALQVPRQTLQYKLRKLGIQR</sequence>
<dbReference type="SMART" id="SM00382">
    <property type="entry name" value="AAA"/>
    <property type="match status" value="1"/>
</dbReference>
<evidence type="ECO:0000259" key="6">
    <source>
        <dbReference type="PROSITE" id="PS50045"/>
    </source>
</evidence>
<keyword evidence="2" id="KW-0067">ATP-binding</keyword>
<evidence type="ECO:0000259" key="7">
    <source>
        <dbReference type="PROSITE" id="PS50112"/>
    </source>
</evidence>
<dbReference type="SUPFAM" id="SSF46689">
    <property type="entry name" value="Homeodomain-like"/>
    <property type="match status" value="1"/>
</dbReference>
<feature type="domain" description="Sigma-54 factor interaction" evidence="6">
    <location>
        <begin position="158"/>
        <end position="386"/>
    </location>
</feature>
<dbReference type="PROSITE" id="PS00675">
    <property type="entry name" value="SIGMA54_INTERACT_1"/>
    <property type="match status" value="1"/>
</dbReference>
<keyword evidence="9" id="KW-1185">Reference proteome</keyword>
<dbReference type="Gene3D" id="1.10.8.60">
    <property type="match status" value="1"/>
</dbReference>
<evidence type="ECO:0000256" key="2">
    <source>
        <dbReference type="ARBA" id="ARBA00022840"/>
    </source>
</evidence>
<evidence type="ECO:0000256" key="5">
    <source>
        <dbReference type="ARBA" id="ARBA00023163"/>
    </source>
</evidence>
<dbReference type="InterPro" id="IPR013656">
    <property type="entry name" value="PAS_4"/>
</dbReference>
<dbReference type="InterPro" id="IPR002197">
    <property type="entry name" value="HTH_Fis"/>
</dbReference>
<dbReference type="PROSITE" id="PS00688">
    <property type="entry name" value="SIGMA54_INTERACT_3"/>
    <property type="match status" value="1"/>
</dbReference>
<dbReference type="Pfam" id="PF25601">
    <property type="entry name" value="AAA_lid_14"/>
    <property type="match status" value="1"/>
</dbReference>
<dbReference type="PROSITE" id="PS50045">
    <property type="entry name" value="SIGMA54_INTERACT_4"/>
    <property type="match status" value="1"/>
</dbReference>
<dbReference type="Proteomes" id="UP001238450">
    <property type="component" value="Unassembled WGS sequence"/>
</dbReference>
<dbReference type="GO" id="GO:0005524">
    <property type="term" value="F:ATP binding"/>
    <property type="evidence" value="ECO:0007669"/>
    <property type="project" value="UniProtKB-KW"/>
</dbReference>
<dbReference type="NCBIfam" id="TIGR00229">
    <property type="entry name" value="sensory_box"/>
    <property type="match status" value="1"/>
</dbReference>
<gene>
    <name evidence="8" type="ORF">J2Z48_002515</name>
</gene>
<dbReference type="InterPro" id="IPR025662">
    <property type="entry name" value="Sigma_54_int_dom_ATP-bd_1"/>
</dbReference>
<keyword evidence="5" id="KW-0804">Transcription</keyword>
<dbReference type="PANTHER" id="PTHR32071">
    <property type="entry name" value="TRANSCRIPTIONAL REGULATORY PROTEIN"/>
    <property type="match status" value="1"/>
</dbReference>